<name>A0A0B8P3F5_9VIBR</name>
<evidence type="ECO:0000256" key="2">
    <source>
        <dbReference type="SAM" id="Phobius"/>
    </source>
</evidence>
<dbReference type="Proteomes" id="UP000031671">
    <property type="component" value="Unassembled WGS sequence"/>
</dbReference>
<proteinExistence type="predicted"/>
<keyword evidence="3" id="KW-0378">Hydrolase</keyword>
<keyword evidence="2" id="KW-0472">Membrane</keyword>
<dbReference type="PANTHER" id="PTHR43520">
    <property type="entry name" value="ATP7, ISOFORM B"/>
    <property type="match status" value="1"/>
</dbReference>
<keyword evidence="4" id="KW-1185">Reference proteome</keyword>
<dbReference type="GO" id="GO:0016787">
    <property type="term" value="F:hydrolase activity"/>
    <property type="evidence" value="ECO:0007669"/>
    <property type="project" value="UniProtKB-KW"/>
</dbReference>
<gene>
    <name evidence="3" type="ORF">JCM19231_4839</name>
</gene>
<feature type="transmembrane region" description="Helical" evidence="2">
    <location>
        <begin position="28"/>
        <end position="48"/>
    </location>
</feature>
<reference evidence="3 4" key="1">
    <citation type="submission" date="2015-01" db="EMBL/GenBank/DDBJ databases">
        <title>Vibrio sp. C1 JCM 19231 whole genome shotgun sequence.</title>
        <authorList>
            <person name="Sawabe T."/>
            <person name="Meirelles P."/>
            <person name="Feng G."/>
            <person name="Sayaka M."/>
            <person name="Hattori M."/>
            <person name="Ohkuma M."/>
        </authorList>
    </citation>
    <scope>NUCLEOTIDE SEQUENCE [LARGE SCALE GENOMIC DNA]</scope>
    <source>
        <strain evidence="4">JCM 19231</strain>
    </source>
</reference>
<reference evidence="3 4" key="2">
    <citation type="submission" date="2015-01" db="EMBL/GenBank/DDBJ databases">
        <authorList>
            <consortium name="NBRP consortium"/>
            <person name="Sawabe T."/>
            <person name="Meirelles P."/>
            <person name="Feng G."/>
            <person name="Sayaka M."/>
            <person name="Hattori M."/>
            <person name="Ohkuma M."/>
        </authorList>
    </citation>
    <scope>NUCLEOTIDE SEQUENCE [LARGE SCALE GENOMIC DNA]</scope>
    <source>
        <strain evidence="4">JCM 19231</strain>
    </source>
</reference>
<evidence type="ECO:0000313" key="3">
    <source>
        <dbReference type="EMBL" id="GAM59127.1"/>
    </source>
</evidence>
<protein>
    <submittedName>
        <fullName evidence="3">Lead, cadmium, zinc and mercury transporting ATPase</fullName>
        <ecNumber evidence="3">3.6.3.3</ecNumber>
        <ecNumber evidence="3">3.6.3.4</ecNumber>
    </submittedName>
</protein>
<dbReference type="PANTHER" id="PTHR43520:SF8">
    <property type="entry name" value="P-TYPE CU(+) TRANSPORTER"/>
    <property type="match status" value="1"/>
</dbReference>
<dbReference type="EMBL" id="BBRZ01000125">
    <property type="protein sequence ID" value="GAM59127.1"/>
    <property type="molecule type" value="Genomic_DNA"/>
</dbReference>
<dbReference type="GO" id="GO:0005507">
    <property type="term" value="F:copper ion binding"/>
    <property type="evidence" value="ECO:0007669"/>
    <property type="project" value="TreeGrafter"/>
</dbReference>
<dbReference type="GO" id="GO:0043682">
    <property type="term" value="F:P-type divalent copper transporter activity"/>
    <property type="evidence" value="ECO:0007669"/>
    <property type="project" value="TreeGrafter"/>
</dbReference>
<evidence type="ECO:0000256" key="1">
    <source>
        <dbReference type="ARBA" id="ARBA00022967"/>
    </source>
</evidence>
<dbReference type="EC" id="3.6.3.4" evidence="3"/>
<accession>A0A0B8P3F5</accession>
<organism evidence="3 4">
    <name type="scientific">Vibrio ishigakensis</name>
    <dbReference type="NCBI Taxonomy" id="1481914"/>
    <lineage>
        <taxon>Bacteria</taxon>
        <taxon>Pseudomonadati</taxon>
        <taxon>Pseudomonadota</taxon>
        <taxon>Gammaproteobacteria</taxon>
        <taxon>Vibrionales</taxon>
        <taxon>Vibrionaceae</taxon>
        <taxon>Vibrio</taxon>
    </lineage>
</organism>
<evidence type="ECO:0000313" key="4">
    <source>
        <dbReference type="Proteomes" id="UP000031671"/>
    </source>
</evidence>
<dbReference type="GO" id="GO:0016020">
    <property type="term" value="C:membrane"/>
    <property type="evidence" value="ECO:0007669"/>
    <property type="project" value="TreeGrafter"/>
</dbReference>
<keyword evidence="2" id="KW-0812">Transmembrane</keyword>
<keyword evidence="1" id="KW-1278">Translocase</keyword>
<sequence length="50" mass="5162">MAQIINMVTEAQNSKPAIAHLADKVSSIFVPSVMIIAVLTALAGITLAPT</sequence>
<comment type="caution">
    <text evidence="3">The sequence shown here is derived from an EMBL/GenBank/DDBJ whole genome shotgun (WGS) entry which is preliminary data.</text>
</comment>
<dbReference type="GO" id="GO:0055070">
    <property type="term" value="P:copper ion homeostasis"/>
    <property type="evidence" value="ECO:0007669"/>
    <property type="project" value="TreeGrafter"/>
</dbReference>
<keyword evidence="2" id="KW-1133">Transmembrane helix</keyword>
<dbReference type="EC" id="3.6.3.3" evidence="3"/>
<dbReference type="AlphaFoldDB" id="A0A0B8P3F5"/>